<dbReference type="EMBL" id="JACHMC010000001">
    <property type="protein sequence ID" value="MBB4882349.1"/>
    <property type="molecule type" value="Genomic_DNA"/>
</dbReference>
<evidence type="ECO:0000256" key="2">
    <source>
        <dbReference type="ARBA" id="ARBA00008133"/>
    </source>
</evidence>
<organism evidence="11 12">
    <name type="scientific">Micrococcus flavus</name>
    <dbReference type="NCBI Taxonomy" id="384602"/>
    <lineage>
        <taxon>Bacteria</taxon>
        <taxon>Bacillati</taxon>
        <taxon>Actinomycetota</taxon>
        <taxon>Actinomycetes</taxon>
        <taxon>Micrococcales</taxon>
        <taxon>Micrococcaceae</taxon>
        <taxon>Micrococcus</taxon>
    </lineage>
</organism>
<gene>
    <name evidence="11" type="ORF">BJ976_000700</name>
</gene>
<evidence type="ECO:0000256" key="6">
    <source>
        <dbReference type="ARBA" id="ARBA00037589"/>
    </source>
</evidence>
<dbReference type="SUPFAM" id="SSF69618">
    <property type="entry name" value="HemD-like"/>
    <property type="match status" value="1"/>
</dbReference>
<dbReference type="RefSeq" id="WP_135029612.1">
    <property type="nucleotide sequence ID" value="NZ_BMLA01000005.1"/>
</dbReference>
<keyword evidence="12" id="KW-1185">Reference proteome</keyword>
<dbReference type="InterPro" id="IPR039793">
    <property type="entry name" value="UROS/Hem4"/>
</dbReference>
<sequence>MRLLLTRRPAQAGDLEAGLRAMTGPDGVPFEVGFLPATDTELPDDDGLARLRGAVVALGAGEVAVLVVTSPNGARALAAAGWDGSVPAGVRVAATGPGTVRVLREVGVRGAVWVPEEDRSAAGILAGLPGPTRPGDRLLLPQSARASDEFAVRLRELGWAVDRVAAYRTVAYPGDPARRLLPEDPAGADVVSPAELDDQPASTAIVLTSPSAVEELLDTAAAEMLRSGALPCIALGAPTRRAMDAAGLPVAAQATTPDAPGVAAAVRRAMAA</sequence>
<dbReference type="CDD" id="cd06578">
    <property type="entry name" value="HemD"/>
    <property type="match status" value="1"/>
</dbReference>
<evidence type="ECO:0000313" key="12">
    <source>
        <dbReference type="Proteomes" id="UP000560081"/>
    </source>
</evidence>
<protein>
    <recommendedName>
        <fullName evidence="7 9">Uroporphyrinogen-III synthase</fullName>
        <ecNumber evidence="3 9">4.2.1.75</ecNumber>
    </recommendedName>
</protein>
<evidence type="ECO:0000256" key="8">
    <source>
        <dbReference type="ARBA" id="ARBA00048617"/>
    </source>
</evidence>
<evidence type="ECO:0000256" key="4">
    <source>
        <dbReference type="ARBA" id="ARBA00023239"/>
    </source>
</evidence>
<evidence type="ECO:0000256" key="7">
    <source>
        <dbReference type="ARBA" id="ARBA00040167"/>
    </source>
</evidence>
<name>A0A4Y8X266_9MICC</name>
<comment type="catalytic activity">
    <reaction evidence="8 9">
        <text>hydroxymethylbilane = uroporphyrinogen III + H2O</text>
        <dbReference type="Rhea" id="RHEA:18965"/>
        <dbReference type="ChEBI" id="CHEBI:15377"/>
        <dbReference type="ChEBI" id="CHEBI:57308"/>
        <dbReference type="ChEBI" id="CHEBI:57845"/>
        <dbReference type="EC" id="4.2.1.75"/>
    </reaction>
</comment>
<comment type="function">
    <text evidence="6 9">Catalyzes cyclization of the linear tetrapyrrole, hydroxymethylbilane, to the macrocyclic uroporphyrinogen III.</text>
</comment>
<evidence type="ECO:0000256" key="5">
    <source>
        <dbReference type="ARBA" id="ARBA00023244"/>
    </source>
</evidence>
<dbReference type="PANTHER" id="PTHR38042">
    <property type="entry name" value="UROPORPHYRINOGEN-III SYNTHASE, CHLOROPLASTIC"/>
    <property type="match status" value="1"/>
</dbReference>
<evidence type="ECO:0000256" key="3">
    <source>
        <dbReference type="ARBA" id="ARBA00013109"/>
    </source>
</evidence>
<feature type="domain" description="Tetrapyrrole biosynthesis uroporphyrinogen III synthase" evidence="10">
    <location>
        <begin position="49"/>
        <end position="261"/>
    </location>
</feature>
<dbReference type="GO" id="GO:0006780">
    <property type="term" value="P:uroporphyrinogen III biosynthetic process"/>
    <property type="evidence" value="ECO:0007669"/>
    <property type="project" value="UniProtKB-UniRule"/>
</dbReference>
<dbReference type="EC" id="4.2.1.75" evidence="3 9"/>
<evidence type="ECO:0000256" key="9">
    <source>
        <dbReference type="RuleBase" id="RU366031"/>
    </source>
</evidence>
<keyword evidence="5 9" id="KW-0627">Porphyrin biosynthesis</keyword>
<dbReference type="Pfam" id="PF02602">
    <property type="entry name" value="HEM4"/>
    <property type="match status" value="1"/>
</dbReference>
<comment type="similarity">
    <text evidence="2 9">Belongs to the uroporphyrinogen-III synthase family.</text>
</comment>
<comment type="pathway">
    <text evidence="1 9">Porphyrin-containing compound metabolism; protoporphyrin-IX biosynthesis; coproporphyrinogen-III from 5-aminolevulinate: step 3/4.</text>
</comment>
<keyword evidence="4 9" id="KW-0456">Lyase</keyword>
<reference evidence="11 12" key="1">
    <citation type="submission" date="2020-08" db="EMBL/GenBank/DDBJ databases">
        <title>Sequencing the genomes of 1000 actinobacteria strains.</title>
        <authorList>
            <person name="Klenk H.-P."/>
        </authorList>
    </citation>
    <scope>NUCLEOTIDE SEQUENCE [LARGE SCALE GENOMIC DNA]</scope>
    <source>
        <strain evidence="11 12">DSM 19079</strain>
    </source>
</reference>
<dbReference type="InterPro" id="IPR003754">
    <property type="entry name" value="4pyrrol_synth_uPrphyn_synth"/>
</dbReference>
<comment type="caution">
    <text evidence="11">The sequence shown here is derived from an EMBL/GenBank/DDBJ whole genome shotgun (WGS) entry which is preliminary data.</text>
</comment>
<dbReference type="OrthoDB" id="9815856at2"/>
<evidence type="ECO:0000259" key="10">
    <source>
        <dbReference type="Pfam" id="PF02602"/>
    </source>
</evidence>
<dbReference type="Gene3D" id="3.40.50.10090">
    <property type="match status" value="2"/>
</dbReference>
<dbReference type="GO" id="GO:0006782">
    <property type="term" value="P:protoporphyrinogen IX biosynthetic process"/>
    <property type="evidence" value="ECO:0007669"/>
    <property type="project" value="UniProtKB-UniRule"/>
</dbReference>
<proteinExistence type="inferred from homology"/>
<dbReference type="AlphaFoldDB" id="A0A4Y8X266"/>
<evidence type="ECO:0000256" key="1">
    <source>
        <dbReference type="ARBA" id="ARBA00004772"/>
    </source>
</evidence>
<dbReference type="PANTHER" id="PTHR38042:SF1">
    <property type="entry name" value="UROPORPHYRINOGEN-III SYNTHASE, CHLOROPLASTIC"/>
    <property type="match status" value="1"/>
</dbReference>
<dbReference type="Proteomes" id="UP000560081">
    <property type="component" value="Unassembled WGS sequence"/>
</dbReference>
<accession>A0A4Y8X266</accession>
<evidence type="ECO:0000313" key="11">
    <source>
        <dbReference type="EMBL" id="MBB4882349.1"/>
    </source>
</evidence>
<dbReference type="GO" id="GO:0004852">
    <property type="term" value="F:uroporphyrinogen-III synthase activity"/>
    <property type="evidence" value="ECO:0007669"/>
    <property type="project" value="UniProtKB-UniRule"/>
</dbReference>
<dbReference type="InterPro" id="IPR036108">
    <property type="entry name" value="4pyrrol_syn_uPrphyn_synt_sf"/>
</dbReference>